<comment type="subcellular location">
    <subcellularLocation>
        <location evidence="1">Cell membrane</location>
        <topology evidence="1">Multi-pass membrane protein</topology>
    </subcellularLocation>
    <subcellularLocation>
        <location evidence="6">Membrane</location>
        <topology evidence="6">Multi-pass membrane protein</topology>
    </subcellularLocation>
</comment>
<gene>
    <name evidence="9" type="ORF">CBW24_15535</name>
</gene>
<dbReference type="InterPro" id="IPR002898">
    <property type="entry name" value="MotA_ExbB_proton_chnl"/>
</dbReference>
<keyword evidence="9" id="KW-0614">Plasmid</keyword>
<evidence type="ECO:0000313" key="9">
    <source>
        <dbReference type="EMBL" id="ATI43561.1"/>
    </source>
</evidence>
<feature type="domain" description="MotA/TolQ/ExbB proton channel" evidence="8">
    <location>
        <begin position="91"/>
        <end position="187"/>
    </location>
</feature>
<evidence type="ECO:0000256" key="3">
    <source>
        <dbReference type="ARBA" id="ARBA00022692"/>
    </source>
</evidence>
<name>A0A291M3K4_9RHOB</name>
<dbReference type="InterPro" id="IPR050790">
    <property type="entry name" value="ExbB/TolQ_transport"/>
</dbReference>
<keyword evidence="5 7" id="KW-0472">Membrane</keyword>
<dbReference type="EMBL" id="CP021405">
    <property type="protein sequence ID" value="ATI43561.1"/>
    <property type="molecule type" value="Genomic_DNA"/>
</dbReference>
<reference evidence="9 10" key="1">
    <citation type="submission" date="2017-05" db="EMBL/GenBank/DDBJ databases">
        <title>Comparative genomic and metabolic analysis of manganese-oxidizing mechanisms in Celeribater manganoxidans DY25T: its adaption to the environment of polymetallic nodule.</title>
        <authorList>
            <person name="Wang X."/>
        </authorList>
    </citation>
    <scope>NUCLEOTIDE SEQUENCE [LARGE SCALE GENOMIC DNA]</scope>
    <source>
        <strain evidence="9 10">DY25</strain>
        <plasmid evidence="10">pdy25-a</plasmid>
    </source>
</reference>
<dbReference type="GO" id="GO:0017038">
    <property type="term" value="P:protein import"/>
    <property type="evidence" value="ECO:0007669"/>
    <property type="project" value="TreeGrafter"/>
</dbReference>
<keyword evidence="6" id="KW-0653">Protein transport</keyword>
<keyword evidence="4 7" id="KW-1133">Transmembrane helix</keyword>
<accession>A0A291M3K4</accession>
<keyword evidence="3 7" id="KW-0812">Transmembrane</keyword>
<evidence type="ECO:0000256" key="5">
    <source>
        <dbReference type="ARBA" id="ARBA00023136"/>
    </source>
</evidence>
<evidence type="ECO:0000256" key="7">
    <source>
        <dbReference type="SAM" id="Phobius"/>
    </source>
</evidence>
<feature type="transmembrane region" description="Helical" evidence="7">
    <location>
        <begin position="20"/>
        <end position="38"/>
    </location>
</feature>
<proteinExistence type="inferred from homology"/>
<evidence type="ECO:0000256" key="2">
    <source>
        <dbReference type="ARBA" id="ARBA00022475"/>
    </source>
</evidence>
<comment type="similarity">
    <text evidence="6">Belongs to the exbB/tolQ family.</text>
</comment>
<organism evidence="9 10">
    <name type="scientific">Pacificitalea manganoxidans</name>
    <dbReference type="NCBI Taxonomy" id="1411902"/>
    <lineage>
        <taxon>Bacteria</taxon>
        <taxon>Pseudomonadati</taxon>
        <taxon>Pseudomonadota</taxon>
        <taxon>Alphaproteobacteria</taxon>
        <taxon>Rhodobacterales</taxon>
        <taxon>Paracoccaceae</taxon>
        <taxon>Pacificitalea</taxon>
    </lineage>
</organism>
<keyword evidence="10" id="KW-1185">Reference proteome</keyword>
<dbReference type="RefSeq" id="WP_097374315.1">
    <property type="nucleotide sequence ID" value="NZ_CP021405.1"/>
</dbReference>
<keyword evidence="9" id="KW-0966">Cell projection</keyword>
<protein>
    <submittedName>
        <fullName evidence="9">Flagellar motor protein MotA</fullName>
    </submittedName>
</protein>
<dbReference type="KEGG" id="cmag:CBW24_15535"/>
<feature type="transmembrane region" description="Helical" evidence="7">
    <location>
        <begin position="112"/>
        <end position="133"/>
    </location>
</feature>
<geneLocation type="plasmid" evidence="10">
    <name>pdy25-a</name>
</geneLocation>
<dbReference type="OrthoDB" id="4045at2"/>
<evidence type="ECO:0000259" key="8">
    <source>
        <dbReference type="Pfam" id="PF01618"/>
    </source>
</evidence>
<dbReference type="PANTHER" id="PTHR30625">
    <property type="entry name" value="PROTEIN TOLQ"/>
    <property type="match status" value="1"/>
</dbReference>
<dbReference type="Pfam" id="PF01618">
    <property type="entry name" value="MotA_ExbB"/>
    <property type="match status" value="1"/>
</dbReference>
<sequence>MTLLLDALNRVADLGGPVVMLLLAVSVLTLAVVLYKLWQFAAAGVGRHRALAQAVAAWDAGDRAAAEAALARSRSYLAPVIDMAFNADPSAAKRLEAEAETRFARLERGLRFLDSVAQLAPLLGLFGTVLGMIEAFQSLQDAGSQVDPSLLAGGIWVALLTTAVGLVVAMPTALILSWFEARMDAERVTAERAVQTVLAPQGGPRVPVSAAASPATAFPVTASTAPAGSGGGFAGQPHHG</sequence>
<evidence type="ECO:0000313" key="10">
    <source>
        <dbReference type="Proteomes" id="UP000219050"/>
    </source>
</evidence>
<dbReference type="PANTHER" id="PTHR30625:SF11">
    <property type="entry name" value="MOTA_TOLQ_EXBB PROTON CHANNEL DOMAIN-CONTAINING PROTEIN"/>
    <property type="match status" value="1"/>
</dbReference>
<dbReference type="Proteomes" id="UP000219050">
    <property type="component" value="Plasmid pDY25-A"/>
</dbReference>
<evidence type="ECO:0000256" key="6">
    <source>
        <dbReference type="RuleBase" id="RU004057"/>
    </source>
</evidence>
<keyword evidence="2" id="KW-1003">Cell membrane</keyword>
<dbReference type="GO" id="GO:0005886">
    <property type="term" value="C:plasma membrane"/>
    <property type="evidence" value="ECO:0007669"/>
    <property type="project" value="UniProtKB-SubCell"/>
</dbReference>
<evidence type="ECO:0000256" key="1">
    <source>
        <dbReference type="ARBA" id="ARBA00004651"/>
    </source>
</evidence>
<keyword evidence="6" id="KW-0813">Transport</keyword>
<evidence type="ECO:0000256" key="4">
    <source>
        <dbReference type="ARBA" id="ARBA00022989"/>
    </source>
</evidence>
<feature type="transmembrane region" description="Helical" evidence="7">
    <location>
        <begin position="153"/>
        <end position="179"/>
    </location>
</feature>
<keyword evidence="9" id="KW-0282">Flagellum</keyword>
<dbReference type="AlphaFoldDB" id="A0A291M3K4"/>
<keyword evidence="9" id="KW-0969">Cilium</keyword>